<reference evidence="3" key="2">
    <citation type="submission" date="2017-11" db="EMBL/GenBank/DDBJ databases">
        <title>PacBio sequencing of new strain of the secondary endosymbiont Candidatus Hamiltonella defensa.</title>
        <authorList>
            <person name="Strand M.R."/>
            <person name="Oliver K."/>
        </authorList>
    </citation>
    <scope>NUCLEOTIDE SEQUENCE [LARGE SCALE GENOMIC DNA]</scope>
    <source>
        <strain evidence="3">ZA17</strain>
    </source>
</reference>
<evidence type="ECO:0000313" key="2">
    <source>
        <dbReference type="EMBL" id="ATW33766.1"/>
    </source>
</evidence>
<gene>
    <name evidence="1" type="ORF">BJP43_05125</name>
    <name evidence="2" type="ORF">BJP43_05175</name>
</gene>
<reference evidence="1" key="3">
    <citation type="journal article" date="2018" name="Genome Biol. Evol.">
        <title>Culture-Facilitated Comparative Genomics of the Facultative Symbiont Hamiltonella defensa.</title>
        <authorList>
            <person name="Chevignon G."/>
            <person name="Boyd B.M."/>
            <person name="Brandt J.W."/>
            <person name="Oliver K.M."/>
            <person name="Strand M.R."/>
        </authorList>
    </citation>
    <scope>NUCLEOTIDE SEQUENCE</scope>
    <source>
        <strain evidence="1">ZA17</strain>
    </source>
</reference>
<organism evidence="1 3">
    <name type="scientific">Candidatus Williamhamiltonella defendens</name>
    <dbReference type="NCBI Taxonomy" id="138072"/>
    <lineage>
        <taxon>Bacteria</taxon>
        <taxon>Pseudomonadati</taxon>
        <taxon>Pseudomonadota</taxon>
        <taxon>Gammaproteobacteria</taxon>
        <taxon>Enterobacterales</taxon>
        <taxon>Enterobacteriaceae</taxon>
        <taxon>aphid secondary symbionts</taxon>
        <taxon>Candidatus Williamhamiltonella</taxon>
    </lineage>
</organism>
<evidence type="ECO:0008006" key="4">
    <source>
        <dbReference type="Google" id="ProtNLM"/>
    </source>
</evidence>
<dbReference type="RefSeq" id="WP_100096473.1">
    <property type="nucleotide sequence ID" value="NZ_CP017613.1"/>
</dbReference>
<dbReference type="Proteomes" id="UP000229055">
    <property type="component" value="Chromosome"/>
</dbReference>
<reference evidence="3" key="1">
    <citation type="submission" date="2016-10" db="EMBL/GenBank/DDBJ databases">
        <authorList>
            <person name="Chevignon G."/>
        </authorList>
    </citation>
    <scope>NUCLEOTIDE SEQUENCE [LARGE SCALE GENOMIC DNA]</scope>
    <source>
        <strain evidence="3">ZA17</strain>
    </source>
</reference>
<protein>
    <recommendedName>
        <fullName evidence="4">Peptidase C80 domain-containing protein</fullName>
    </recommendedName>
</protein>
<name>A0A2D3TDB7_9ENTR</name>
<dbReference type="AlphaFoldDB" id="A0A2D3TDB7"/>
<evidence type="ECO:0000313" key="1">
    <source>
        <dbReference type="EMBL" id="ATW33758.1"/>
    </source>
</evidence>
<sequence>MVLWCLFGRNKSEVFLNYIIKILYKVRTLGIFNNSAPEALTINPAKPTDNEVNEQTPEKLSKTLKKKKVYVNFLEKIQAAAEAGALDQTEFISIDEIDETSQLSKVYVLAHGIAGDQNIYAKDATQKKSAAEVVSEIKALIKTDQTVDIRLTSCQSADDRTITSFEKTELDEARKNSCGNISLAKHVSNECKTQKVNAKVHGYHGNGVYEYSRFYHKTRKPVGDNKLRIRASKARAEFIPN</sequence>
<proteinExistence type="predicted"/>
<accession>A0A2D3TDB7</accession>
<dbReference type="EMBL" id="CP017613">
    <property type="protein sequence ID" value="ATW33766.1"/>
    <property type="molecule type" value="Genomic_DNA"/>
</dbReference>
<evidence type="ECO:0000313" key="3">
    <source>
        <dbReference type="Proteomes" id="UP000229055"/>
    </source>
</evidence>
<dbReference type="EMBL" id="CP017613">
    <property type="protein sequence ID" value="ATW33758.1"/>
    <property type="molecule type" value="Genomic_DNA"/>
</dbReference>